<reference evidence="1 2" key="1">
    <citation type="submission" date="2020-10" db="EMBL/GenBank/DDBJ databases">
        <title>Identification of Nocardia species via Next-generation sequencing and recognition of intraspecies genetic diversity.</title>
        <authorList>
            <person name="Li P."/>
            <person name="Li P."/>
            <person name="Lu B."/>
        </authorList>
    </citation>
    <scope>NUCLEOTIDE SEQUENCE [LARGE SCALE GENOMIC DNA]</scope>
    <source>
        <strain evidence="1 2">BJ06-0157</strain>
    </source>
</reference>
<keyword evidence="2" id="KW-1185">Reference proteome</keyword>
<organism evidence="1 2">
    <name type="scientific">Nocardia amamiensis</name>
    <dbReference type="NCBI Taxonomy" id="404578"/>
    <lineage>
        <taxon>Bacteria</taxon>
        <taxon>Bacillati</taxon>
        <taxon>Actinomycetota</taxon>
        <taxon>Actinomycetes</taxon>
        <taxon>Mycobacteriales</taxon>
        <taxon>Nocardiaceae</taxon>
        <taxon>Nocardia</taxon>
    </lineage>
</organism>
<name>A0ABS0D1B8_9NOCA</name>
<dbReference type="InterPro" id="IPR046609">
    <property type="entry name" value="DUF6668"/>
</dbReference>
<dbReference type="Pfam" id="PF20373">
    <property type="entry name" value="DUF6668"/>
    <property type="match status" value="1"/>
</dbReference>
<proteinExistence type="predicted"/>
<gene>
    <name evidence="1" type="ORF">IU459_33685</name>
</gene>
<accession>A0ABS0D1B8</accession>
<comment type="caution">
    <text evidence="1">The sequence shown here is derived from an EMBL/GenBank/DDBJ whole genome shotgun (WGS) entry which is preliminary data.</text>
</comment>
<evidence type="ECO:0000313" key="2">
    <source>
        <dbReference type="Proteomes" id="UP000702209"/>
    </source>
</evidence>
<protein>
    <submittedName>
        <fullName evidence="1">Uncharacterized protein</fullName>
    </submittedName>
</protein>
<dbReference type="Proteomes" id="UP000702209">
    <property type="component" value="Unassembled WGS sequence"/>
</dbReference>
<sequence>MRPNVVPEGRPPLLWLLGAHGGAGTTSLERLLAPAADCHRRWPAPIGRESPYVLVVARATVSGLAAADALLRQHHAGLAGEGSVVGLVTVAARPGRLPAQIRRDRDLYSGLVEHVWHLDWHEEWTLAGHDALPVWTPGDQPPDSKHRVDALTTPPADVRELGREVIDAITSLHHTATTQTGEGS</sequence>
<dbReference type="EMBL" id="JADLQX010000044">
    <property type="protein sequence ID" value="MBF6302456.1"/>
    <property type="molecule type" value="Genomic_DNA"/>
</dbReference>
<evidence type="ECO:0000313" key="1">
    <source>
        <dbReference type="EMBL" id="MBF6302456.1"/>
    </source>
</evidence>